<dbReference type="Proteomes" id="UP000183107">
    <property type="component" value="Unassembled WGS sequence"/>
</dbReference>
<organism evidence="1 2">
    <name type="scientific">Nitrosospira briensis</name>
    <dbReference type="NCBI Taxonomy" id="35799"/>
    <lineage>
        <taxon>Bacteria</taxon>
        <taxon>Pseudomonadati</taxon>
        <taxon>Pseudomonadota</taxon>
        <taxon>Betaproteobacteria</taxon>
        <taxon>Nitrosomonadales</taxon>
        <taxon>Nitrosomonadaceae</taxon>
        <taxon>Nitrosospira</taxon>
    </lineage>
</organism>
<sequence>MNLVVVQNLLQPSGLVRPSFLHAFIHEAGREPRHTQEARTTAYLALQSVNSQDCGRKRLRIIMFTNREYRYRIPLEIRVVKCQR</sequence>
<name>A0A1I5EXY2_9PROT</name>
<dbReference type="EMBL" id="FOVJ01000009">
    <property type="protein sequence ID" value="SFO16293.1"/>
    <property type="molecule type" value="Genomic_DNA"/>
</dbReference>
<proteinExistence type="predicted"/>
<accession>A0A1I5EXY2</accession>
<evidence type="ECO:0000313" key="2">
    <source>
        <dbReference type="Proteomes" id="UP000183107"/>
    </source>
</evidence>
<dbReference type="AlphaFoldDB" id="A0A1I5EXY2"/>
<protein>
    <submittedName>
        <fullName evidence="1">Uncharacterized protein</fullName>
    </submittedName>
</protein>
<evidence type="ECO:0000313" key="1">
    <source>
        <dbReference type="EMBL" id="SFO16293.1"/>
    </source>
</evidence>
<gene>
    <name evidence="1" type="ORF">SAMN05216386_2808</name>
</gene>
<reference evidence="2" key="1">
    <citation type="submission" date="2016-10" db="EMBL/GenBank/DDBJ databases">
        <authorList>
            <person name="Varghese N."/>
        </authorList>
    </citation>
    <scope>NUCLEOTIDE SEQUENCE [LARGE SCALE GENOMIC DNA]</scope>
    <source>
        <strain evidence="2">Nsp8</strain>
    </source>
</reference>
<keyword evidence="2" id="KW-1185">Reference proteome</keyword>